<dbReference type="GO" id="GO:0006351">
    <property type="term" value="P:DNA-templated transcription"/>
    <property type="evidence" value="ECO:0007669"/>
    <property type="project" value="InterPro"/>
</dbReference>
<name>A0A0D7AF95_9AGAR</name>
<evidence type="ECO:0000259" key="5">
    <source>
        <dbReference type="PROSITE" id="PS50048"/>
    </source>
</evidence>
<feature type="domain" description="Zn(2)-C6 fungal-type" evidence="5">
    <location>
        <begin position="17"/>
        <end position="46"/>
    </location>
</feature>
<dbReference type="CDD" id="cd00067">
    <property type="entry name" value="GAL4"/>
    <property type="match status" value="1"/>
</dbReference>
<dbReference type="GO" id="GO:0000981">
    <property type="term" value="F:DNA-binding transcription factor activity, RNA polymerase II-specific"/>
    <property type="evidence" value="ECO:0007669"/>
    <property type="project" value="InterPro"/>
</dbReference>
<dbReference type="Gene3D" id="4.10.240.10">
    <property type="entry name" value="Zn(2)-C6 fungal-type DNA-binding domain"/>
    <property type="match status" value="1"/>
</dbReference>
<evidence type="ECO:0000256" key="2">
    <source>
        <dbReference type="ARBA" id="ARBA00022723"/>
    </source>
</evidence>
<keyword evidence="2" id="KW-0479">Metal-binding</keyword>
<evidence type="ECO:0000313" key="7">
    <source>
        <dbReference type="Proteomes" id="UP000054144"/>
    </source>
</evidence>
<dbReference type="GO" id="GO:0008270">
    <property type="term" value="F:zinc ion binding"/>
    <property type="evidence" value="ECO:0007669"/>
    <property type="project" value="InterPro"/>
</dbReference>
<evidence type="ECO:0000256" key="4">
    <source>
        <dbReference type="SAM" id="MobiDB-lite"/>
    </source>
</evidence>
<keyword evidence="3" id="KW-0539">Nucleus</keyword>
<dbReference type="SMART" id="SM00906">
    <property type="entry name" value="Fungal_trans"/>
    <property type="match status" value="1"/>
</dbReference>
<dbReference type="CDD" id="cd12148">
    <property type="entry name" value="fungal_TF_MHR"/>
    <property type="match status" value="1"/>
</dbReference>
<gene>
    <name evidence="6" type="ORF">FISHEDRAFT_9107</name>
</gene>
<dbReference type="SUPFAM" id="SSF57701">
    <property type="entry name" value="Zn2/Cys6 DNA-binding domain"/>
    <property type="match status" value="1"/>
</dbReference>
<dbReference type="InterPro" id="IPR036864">
    <property type="entry name" value="Zn2-C6_fun-type_DNA-bd_sf"/>
</dbReference>
<proteinExistence type="predicted"/>
<dbReference type="PANTHER" id="PTHR31001:SF56">
    <property type="entry name" value="ZN(2)-C6 FUNGAL-TYPE DOMAIN-CONTAINING PROTEIN"/>
    <property type="match status" value="1"/>
</dbReference>
<reference evidence="6 7" key="1">
    <citation type="journal article" date="2015" name="Fungal Genet. Biol.">
        <title>Evolution of novel wood decay mechanisms in Agaricales revealed by the genome sequences of Fistulina hepatica and Cylindrobasidium torrendii.</title>
        <authorList>
            <person name="Floudas D."/>
            <person name="Held B.W."/>
            <person name="Riley R."/>
            <person name="Nagy L.G."/>
            <person name="Koehler G."/>
            <person name="Ransdell A.S."/>
            <person name="Younus H."/>
            <person name="Chow J."/>
            <person name="Chiniquy J."/>
            <person name="Lipzen A."/>
            <person name="Tritt A."/>
            <person name="Sun H."/>
            <person name="Haridas S."/>
            <person name="LaButti K."/>
            <person name="Ohm R.A."/>
            <person name="Kues U."/>
            <person name="Blanchette R.A."/>
            <person name="Grigoriev I.V."/>
            <person name="Minto R.E."/>
            <person name="Hibbett D.S."/>
        </authorList>
    </citation>
    <scope>NUCLEOTIDE SEQUENCE [LARGE SCALE GENOMIC DNA]</scope>
    <source>
        <strain evidence="6 7">ATCC 64428</strain>
    </source>
</reference>
<evidence type="ECO:0000313" key="6">
    <source>
        <dbReference type="EMBL" id="KIY50011.1"/>
    </source>
</evidence>
<evidence type="ECO:0000256" key="1">
    <source>
        <dbReference type="ARBA" id="ARBA00004123"/>
    </source>
</evidence>
<dbReference type="PROSITE" id="PS50048">
    <property type="entry name" value="ZN2_CY6_FUNGAL_2"/>
    <property type="match status" value="1"/>
</dbReference>
<organism evidence="6 7">
    <name type="scientific">Fistulina hepatica ATCC 64428</name>
    <dbReference type="NCBI Taxonomy" id="1128425"/>
    <lineage>
        <taxon>Eukaryota</taxon>
        <taxon>Fungi</taxon>
        <taxon>Dikarya</taxon>
        <taxon>Basidiomycota</taxon>
        <taxon>Agaricomycotina</taxon>
        <taxon>Agaricomycetes</taxon>
        <taxon>Agaricomycetidae</taxon>
        <taxon>Agaricales</taxon>
        <taxon>Fistulinaceae</taxon>
        <taxon>Fistulina</taxon>
    </lineage>
</organism>
<dbReference type="PANTHER" id="PTHR31001">
    <property type="entry name" value="UNCHARACTERIZED TRANSCRIPTIONAL REGULATORY PROTEIN"/>
    <property type="match status" value="1"/>
</dbReference>
<feature type="region of interest" description="Disordered" evidence="4">
    <location>
        <begin position="88"/>
        <end position="148"/>
    </location>
</feature>
<comment type="subcellular location">
    <subcellularLocation>
        <location evidence="1">Nucleus</location>
    </subcellularLocation>
</comment>
<dbReference type="GO" id="GO:0003677">
    <property type="term" value="F:DNA binding"/>
    <property type="evidence" value="ECO:0007669"/>
    <property type="project" value="InterPro"/>
</dbReference>
<dbReference type="InterPro" id="IPR001138">
    <property type="entry name" value="Zn2Cys6_DnaBD"/>
</dbReference>
<dbReference type="GO" id="GO:0005634">
    <property type="term" value="C:nucleus"/>
    <property type="evidence" value="ECO:0007669"/>
    <property type="project" value="UniProtKB-SubCell"/>
</dbReference>
<dbReference type="Proteomes" id="UP000054144">
    <property type="component" value="Unassembled WGS sequence"/>
</dbReference>
<sequence>KEQPLKVRKKPGRVPTSCAECRRLKLRCDRKVPCEKCVTRGCATICPDGQLVGGRPGNRFILANTEELHDQIDKLNQRVRELENHLKTARAQSQASASVSVTSTSAVQNQSSPSSSSGTHTSPYSNTSSTTSPEVHPEDAPPASEQDDLVDSFGTLTLDRDGSSKFLGNTARSEVSRFQPNGVDHQPSRLSQRFFKASPCGDASCEADPAFAQEVINLLPPMSDAVRTVNAYLDHGQFLYRALSREEVYDQLLNVVYQNDGPKSMYYYQALGLFYAILALGSQFDHDCKPESPQPHEYYLIARAALSLYPPNVSATLWSIQATLHLAEFLELNENETTGSAQAWTFVGLAVRFSHSVRDLYLNSARWKLPAEEVQKRNRLFWDLFTLDTWTSFNFGRPTAISLDYVDCDLPADEEIINADGQREMSFRMWKYKFARVVHKGMAIAFGAKPPPYSAILDVDRQIRDFAVPEHLKMTSPASVQNAPTHVKLQRWIALASKETVLLNLHRAYFAVALDQSPESLSTHRYVPSVLAAYRSAWRLSQACQLVWAELPQYLSRLSLPWSQLLSAAIVMCLFVTRAPTAKMSQSALSELDAVAALFVQAAPTSTSASNFVESVESLKMKAHATFDSTQAMDSSTFTPAELDRLGGKT</sequence>
<dbReference type="Pfam" id="PF04082">
    <property type="entry name" value="Fungal_trans"/>
    <property type="match status" value="1"/>
</dbReference>
<dbReference type="InterPro" id="IPR007219">
    <property type="entry name" value="XnlR_reg_dom"/>
</dbReference>
<feature type="compositionally biased region" description="Low complexity" evidence="4">
    <location>
        <begin position="89"/>
        <end position="132"/>
    </location>
</feature>
<dbReference type="SMART" id="SM00066">
    <property type="entry name" value="GAL4"/>
    <property type="match status" value="1"/>
</dbReference>
<dbReference type="EMBL" id="KN881694">
    <property type="protein sequence ID" value="KIY50011.1"/>
    <property type="molecule type" value="Genomic_DNA"/>
</dbReference>
<feature type="non-terminal residue" evidence="6">
    <location>
        <position position="1"/>
    </location>
</feature>
<dbReference type="AlphaFoldDB" id="A0A0D7AF95"/>
<accession>A0A0D7AF95</accession>
<dbReference type="InterPro" id="IPR050613">
    <property type="entry name" value="Sec_Metabolite_Reg"/>
</dbReference>
<feature type="non-terminal residue" evidence="6">
    <location>
        <position position="650"/>
    </location>
</feature>
<evidence type="ECO:0000256" key="3">
    <source>
        <dbReference type="ARBA" id="ARBA00023242"/>
    </source>
</evidence>
<protein>
    <recommendedName>
        <fullName evidence="5">Zn(2)-C6 fungal-type domain-containing protein</fullName>
    </recommendedName>
</protein>
<dbReference type="OrthoDB" id="424974at2759"/>
<keyword evidence="7" id="KW-1185">Reference proteome</keyword>
<dbReference type="PROSITE" id="PS00463">
    <property type="entry name" value="ZN2_CY6_FUNGAL_1"/>
    <property type="match status" value="1"/>
</dbReference>